<proteinExistence type="predicted"/>
<accession>A0A8H5KUQ5</accession>
<comment type="caution">
    <text evidence="1">The sequence shown here is derived from an EMBL/GenBank/DDBJ whole genome shotgun (WGS) entry which is preliminary data.</text>
</comment>
<dbReference type="GeneID" id="59312856"/>
<evidence type="ECO:0000313" key="2">
    <source>
        <dbReference type="Proteomes" id="UP000547976"/>
    </source>
</evidence>
<dbReference type="AlphaFoldDB" id="A0A8H5KUQ5"/>
<reference evidence="1 2" key="1">
    <citation type="submission" date="2020-05" db="EMBL/GenBank/DDBJ databases">
        <title>Identification and distribution of gene clusters putatively required for synthesis of sphingolipid metabolism inhibitors in phylogenetically diverse species of the filamentous fungus Fusarium.</title>
        <authorList>
            <person name="Kim H.-S."/>
            <person name="Busman M."/>
            <person name="Brown D.W."/>
            <person name="Divon H."/>
            <person name="Uhlig S."/>
            <person name="Proctor R.H."/>
        </authorList>
    </citation>
    <scope>NUCLEOTIDE SEQUENCE [LARGE SCALE GENOMIC DNA]</scope>
    <source>
        <strain evidence="1 2">NRRL 66333</strain>
    </source>
</reference>
<keyword evidence="2" id="KW-1185">Reference proteome</keyword>
<evidence type="ECO:0000313" key="1">
    <source>
        <dbReference type="EMBL" id="KAF5580934.1"/>
    </source>
</evidence>
<dbReference type="OrthoDB" id="5106734at2759"/>
<dbReference type="Proteomes" id="UP000547976">
    <property type="component" value="Unassembled WGS sequence"/>
</dbReference>
<name>A0A8H5KUQ5_GIBSU</name>
<sequence length="304" mass="33227">MKPPGFTTLALADPATITPAEWESLKNDETAAEAGPVNPASSLLSLCMALAVYDETDSTDDLQGLLTASQFARGSSKPRTLLDEKKESYWECIRQPWARRNGTARRPQTARGLWSGLFAELWPQAMNFLAEGILAAEAIAQLDKGLCIGALWHLTKVLPDTLYRPLIFQFCEMASKMTFDDDRSLQSAILDACEMTEGMMGSPFPTVNKVASLSADTTLYLGSARVSYDDLILESLDNTIESLRLDCTTNEQDTPMSSATLIADPAETSDVHMASELVKLKIQADTMKMIAPLHKFTQGTSDAM</sequence>
<gene>
    <name evidence="1" type="ORF">FSUBG_13265</name>
</gene>
<organism evidence="1 2">
    <name type="scientific">Gibberella subglutinans</name>
    <name type="common">Fusarium subglutinans</name>
    <dbReference type="NCBI Taxonomy" id="42677"/>
    <lineage>
        <taxon>Eukaryota</taxon>
        <taxon>Fungi</taxon>
        <taxon>Dikarya</taxon>
        <taxon>Ascomycota</taxon>
        <taxon>Pezizomycotina</taxon>
        <taxon>Sordariomycetes</taxon>
        <taxon>Hypocreomycetidae</taxon>
        <taxon>Hypocreales</taxon>
        <taxon>Nectriaceae</taxon>
        <taxon>Fusarium</taxon>
        <taxon>Fusarium fujikuroi species complex</taxon>
    </lineage>
</organism>
<dbReference type="RefSeq" id="XP_036531256.1">
    <property type="nucleotide sequence ID" value="XM_036678138.1"/>
</dbReference>
<protein>
    <submittedName>
        <fullName evidence="1">Uncharacterized protein</fullName>
    </submittedName>
</protein>
<dbReference type="EMBL" id="JAAOAV010000323">
    <property type="protein sequence ID" value="KAF5580934.1"/>
    <property type="molecule type" value="Genomic_DNA"/>
</dbReference>